<proteinExistence type="predicted"/>
<protein>
    <submittedName>
        <fullName evidence="1">Uncharacterized protein</fullName>
    </submittedName>
</protein>
<organism evidence="1 2">
    <name type="scientific">Trichinella patagoniensis</name>
    <dbReference type="NCBI Taxonomy" id="990121"/>
    <lineage>
        <taxon>Eukaryota</taxon>
        <taxon>Metazoa</taxon>
        <taxon>Ecdysozoa</taxon>
        <taxon>Nematoda</taxon>
        <taxon>Enoplea</taxon>
        <taxon>Dorylaimia</taxon>
        <taxon>Trichinellida</taxon>
        <taxon>Trichinellidae</taxon>
        <taxon>Trichinella</taxon>
    </lineage>
</organism>
<name>A0A0V0ZZZ4_9BILA</name>
<accession>A0A0V0ZZZ4</accession>
<sequence>MERSNDEAERAFVRQCTQECHNNRETSTERKGDARSMPAMLAAYARPPCGYLYCQQNIIAVVGCRQAYAKRKRKSS</sequence>
<comment type="caution">
    <text evidence="1">The sequence shown here is derived from an EMBL/GenBank/DDBJ whole genome shotgun (WGS) entry which is preliminary data.</text>
</comment>
<evidence type="ECO:0000313" key="2">
    <source>
        <dbReference type="Proteomes" id="UP000054783"/>
    </source>
</evidence>
<evidence type="ECO:0000313" key="1">
    <source>
        <dbReference type="EMBL" id="KRY17908.1"/>
    </source>
</evidence>
<dbReference type="Proteomes" id="UP000054783">
    <property type="component" value="Unassembled WGS sequence"/>
</dbReference>
<dbReference type="EMBL" id="JYDQ01000054">
    <property type="protein sequence ID" value="KRY17908.1"/>
    <property type="molecule type" value="Genomic_DNA"/>
</dbReference>
<reference evidence="1 2" key="1">
    <citation type="submission" date="2015-01" db="EMBL/GenBank/DDBJ databases">
        <title>Evolution of Trichinella species and genotypes.</title>
        <authorList>
            <person name="Korhonen P.K."/>
            <person name="Edoardo P."/>
            <person name="Giuseppe L.R."/>
            <person name="Gasser R.B."/>
        </authorList>
    </citation>
    <scope>NUCLEOTIDE SEQUENCE [LARGE SCALE GENOMIC DNA]</scope>
    <source>
        <strain evidence="1">ISS2496</strain>
    </source>
</reference>
<keyword evidence="2" id="KW-1185">Reference proteome</keyword>
<dbReference type="AlphaFoldDB" id="A0A0V0ZZZ4"/>
<gene>
    <name evidence="1" type="ORF">T12_3672</name>
</gene>